<sequence length="251" mass="26457">MHLDAYDGFLCDLDGCLISGTTVLPGAKALLDYAGDRLIILSNNSTDTPATLSARLKQLGLSAPPERIVLAGTAALDHLAQIGGVRLRLYASADLRAYAQPLGLSLDSAEPTHVLLTRDETFGYSDLRDVIALLARGAELFVANPDESHPGPDGMPVPETGSLLAAVLSVLPDLRYTVIGKPEAGLYHAALVRLSGDPRRVLAIGDNPKTDAAGAARLGFDCALVGADHGEWTDLDHFLAAGRADKRHAQH</sequence>
<name>A0A7L9WJG0_9RHOB</name>
<dbReference type="RefSeq" id="WP_193082835.1">
    <property type="nucleotide sequence ID" value="NZ_CP045201.1"/>
</dbReference>
<keyword evidence="1" id="KW-0378">Hydrolase</keyword>
<reference evidence="1 2" key="1">
    <citation type="submission" date="2019-10" db="EMBL/GenBank/DDBJ databases">
        <title>Pseudopuniceibacterium sp. HQ09 islated from Antarctica.</title>
        <authorList>
            <person name="Liao L."/>
            <person name="Su S."/>
            <person name="Chen B."/>
            <person name="Yu Y."/>
        </authorList>
    </citation>
    <scope>NUCLEOTIDE SEQUENCE [LARGE SCALE GENOMIC DNA]</scope>
    <source>
        <strain evidence="1 2">HQ09</strain>
    </source>
</reference>
<accession>A0A7L9WJG0</accession>
<evidence type="ECO:0000313" key="2">
    <source>
        <dbReference type="Proteomes" id="UP000594118"/>
    </source>
</evidence>
<dbReference type="SUPFAM" id="SSF56784">
    <property type="entry name" value="HAD-like"/>
    <property type="match status" value="1"/>
</dbReference>
<dbReference type="Pfam" id="PF13344">
    <property type="entry name" value="Hydrolase_6"/>
    <property type="match status" value="1"/>
</dbReference>
<organism evidence="1 2">
    <name type="scientific">Pseudooceanicola spongiae</name>
    <dbReference type="NCBI Taxonomy" id="2613965"/>
    <lineage>
        <taxon>Bacteria</taxon>
        <taxon>Pseudomonadati</taxon>
        <taxon>Pseudomonadota</taxon>
        <taxon>Alphaproteobacteria</taxon>
        <taxon>Rhodobacterales</taxon>
        <taxon>Paracoccaceae</taxon>
        <taxon>Pseudooceanicola</taxon>
    </lineage>
</organism>
<dbReference type="PANTHER" id="PTHR19288:SF46">
    <property type="entry name" value="HALOACID DEHALOGENASE-LIKE HYDROLASE DOMAIN-CONTAINING PROTEIN 2"/>
    <property type="match status" value="1"/>
</dbReference>
<dbReference type="AlphaFoldDB" id="A0A7L9WJG0"/>
<dbReference type="GO" id="GO:0005737">
    <property type="term" value="C:cytoplasm"/>
    <property type="evidence" value="ECO:0007669"/>
    <property type="project" value="TreeGrafter"/>
</dbReference>
<dbReference type="InterPro" id="IPR006357">
    <property type="entry name" value="HAD-SF_hydro_IIA"/>
</dbReference>
<dbReference type="Pfam" id="PF13242">
    <property type="entry name" value="Hydrolase_like"/>
    <property type="match status" value="1"/>
</dbReference>
<dbReference type="InterPro" id="IPR023214">
    <property type="entry name" value="HAD_sf"/>
</dbReference>
<dbReference type="Gene3D" id="3.40.50.1000">
    <property type="entry name" value="HAD superfamily/HAD-like"/>
    <property type="match status" value="2"/>
</dbReference>
<gene>
    <name evidence="1" type="ORF">F3W81_06645</name>
</gene>
<keyword evidence="2" id="KW-1185">Reference proteome</keyword>
<dbReference type="GO" id="GO:0016791">
    <property type="term" value="F:phosphatase activity"/>
    <property type="evidence" value="ECO:0007669"/>
    <property type="project" value="TreeGrafter"/>
</dbReference>
<evidence type="ECO:0000313" key="1">
    <source>
        <dbReference type="EMBL" id="QOL80515.1"/>
    </source>
</evidence>
<proteinExistence type="predicted"/>
<protein>
    <submittedName>
        <fullName evidence="1">HAD hydrolase-like protein</fullName>
    </submittedName>
</protein>
<dbReference type="Proteomes" id="UP000594118">
    <property type="component" value="Chromosome"/>
</dbReference>
<dbReference type="KEGG" id="pshq:F3W81_06645"/>
<dbReference type="PANTHER" id="PTHR19288">
    <property type="entry name" value="4-NITROPHENYLPHOSPHATASE-RELATED"/>
    <property type="match status" value="1"/>
</dbReference>
<dbReference type="EMBL" id="CP045201">
    <property type="protein sequence ID" value="QOL80515.1"/>
    <property type="molecule type" value="Genomic_DNA"/>
</dbReference>
<dbReference type="InterPro" id="IPR036412">
    <property type="entry name" value="HAD-like_sf"/>
</dbReference>